<dbReference type="EMBL" id="AM238663">
    <property type="protein sequence ID" value="CAJ89495.1"/>
    <property type="molecule type" value="Genomic_DNA"/>
</dbReference>
<proteinExistence type="predicted"/>
<sequence>MCLATVGIGIAVWSDSDGDGGTSTRAMPTIRKLPVVVDAEEPELIGIGSERAEMGLPPASGDASLTERVLGEIQEKTLVMTRIHSKVSAGCEGGQVTPKAGHKTLCTVTYQDTKLTWDVWVSDISGSGPSQFIWYDVYPPDSGVLLAKAVYGLFWEQHHKTAKEMRCDRIPAFKKAKLGDDTGYECQYLDMDTDGDAPRWVREKVLFDTGGPVFQEIE</sequence>
<protein>
    <submittedName>
        <fullName evidence="1">Uncharacterized protein</fullName>
    </submittedName>
</protein>
<accession>A3KIG3</accession>
<organism evidence="1">
    <name type="scientific">Streptomyces ambofaciens (strain ATCC 23877 / 3486 / DSM 40053 / JCM 4204 / NBRC 12836 / NRRL B-2516)</name>
    <dbReference type="NCBI Taxonomy" id="278992"/>
    <lineage>
        <taxon>Bacteria</taxon>
        <taxon>Bacillati</taxon>
        <taxon>Actinomycetota</taxon>
        <taxon>Actinomycetes</taxon>
        <taxon>Kitasatosporales</taxon>
        <taxon>Streptomycetaceae</taxon>
        <taxon>Streptomyces</taxon>
    </lineage>
</organism>
<evidence type="ECO:0000313" key="1">
    <source>
        <dbReference type="EMBL" id="CAJ89495.1"/>
    </source>
</evidence>
<name>A3KIG3_STRA7</name>
<reference evidence="1" key="1">
    <citation type="journal article" date="2006" name="Mol. Biol. Evol.">
        <title>Evolution of the terminal regions of the Streptomyces linear chromosome.</title>
        <authorList>
            <person name="Choulet F."/>
            <person name="Aigle B."/>
            <person name="Gallois A."/>
            <person name="Mangenot S."/>
            <person name="Gerbaud C."/>
            <person name="Truong C."/>
            <person name="Francou F.X."/>
            <person name="Fourrier C."/>
            <person name="Guerineau M."/>
            <person name="Decaris B."/>
            <person name="Barbe V."/>
            <person name="Pernodet J.L."/>
            <person name="Leblond P."/>
        </authorList>
    </citation>
    <scope>NUCLEOTIDE SEQUENCE</scope>
    <source>
        <strain evidence="1">ATCC 23877</strain>
    </source>
</reference>
<gene>
    <name evidence="1" type="ORF">SAML0508</name>
</gene>
<dbReference type="AlphaFoldDB" id="A3KIG3"/>